<proteinExistence type="predicted"/>
<dbReference type="AlphaFoldDB" id="A0A382TAH6"/>
<dbReference type="InterPro" id="IPR011459">
    <property type="entry name" value="DUF1565"/>
</dbReference>
<dbReference type="Gene3D" id="2.160.20.10">
    <property type="entry name" value="Single-stranded right-handed beta-helix, Pectin lyase-like"/>
    <property type="match status" value="2"/>
</dbReference>
<feature type="domain" description="DUF1565" evidence="1">
    <location>
        <begin position="250"/>
        <end position="289"/>
    </location>
</feature>
<dbReference type="NCBIfam" id="NF041518">
    <property type="entry name" value="choice_anch_Q"/>
    <property type="match status" value="1"/>
</dbReference>
<dbReference type="EMBL" id="UINC01135151">
    <property type="protein sequence ID" value="SVD19130.1"/>
    <property type="molecule type" value="Genomic_DNA"/>
</dbReference>
<dbReference type="InterPro" id="IPR011050">
    <property type="entry name" value="Pectin_lyase_fold/virulence"/>
</dbReference>
<feature type="non-terminal residue" evidence="2">
    <location>
        <position position="303"/>
    </location>
</feature>
<gene>
    <name evidence="2" type="ORF">METZ01_LOCUS371984</name>
</gene>
<reference evidence="2" key="1">
    <citation type="submission" date="2018-05" db="EMBL/GenBank/DDBJ databases">
        <authorList>
            <person name="Lanie J.A."/>
            <person name="Ng W.-L."/>
            <person name="Kazmierczak K.M."/>
            <person name="Andrzejewski T.M."/>
            <person name="Davidsen T.M."/>
            <person name="Wayne K.J."/>
            <person name="Tettelin H."/>
            <person name="Glass J.I."/>
            <person name="Rusch D."/>
            <person name="Podicherti R."/>
            <person name="Tsui H.-C.T."/>
            <person name="Winkler M.E."/>
        </authorList>
    </citation>
    <scope>NUCLEOTIDE SEQUENCE</scope>
</reference>
<feature type="non-terminal residue" evidence="2">
    <location>
        <position position="1"/>
    </location>
</feature>
<dbReference type="InterPro" id="IPR012334">
    <property type="entry name" value="Pectin_lyas_fold"/>
</dbReference>
<accession>A0A382TAH6</accession>
<dbReference type="Pfam" id="PF07602">
    <property type="entry name" value="DUF1565"/>
    <property type="match status" value="1"/>
</dbReference>
<dbReference type="InterPro" id="IPR059226">
    <property type="entry name" value="Choice_anch_Q_dom"/>
</dbReference>
<sequence>NNLTLDGFTIKNGSGNNDEGINAYNANYPVFKNLILENNPHYDIPGNATVENSIFRNNTGELLVIRSSTEPYGCVFKNVTIAGNNDFLFRIQHQAPANPVDDYTDVFFFNSIFWDYDDDNDNEGFVIHWQGAESSGSPRLYIENSLLSFTEADITNPHPTAEITWGSNNLTSYPYFNDPDNGDYSLSSYSPMIGAGATSHTINDSTFYAPNTDILGNARPNPAGTSPDIGAYESSESVADYNPHKYVTTTGNNSGPGTLDLPYLTIQYAIDQAQNDDIIHVAAGTYVENINYNGKNISVIGED</sequence>
<organism evidence="2">
    <name type="scientific">marine metagenome</name>
    <dbReference type="NCBI Taxonomy" id="408172"/>
    <lineage>
        <taxon>unclassified sequences</taxon>
        <taxon>metagenomes</taxon>
        <taxon>ecological metagenomes</taxon>
    </lineage>
</organism>
<name>A0A382TAH6_9ZZZZ</name>
<evidence type="ECO:0000313" key="2">
    <source>
        <dbReference type="EMBL" id="SVD19130.1"/>
    </source>
</evidence>
<dbReference type="SUPFAM" id="SSF51126">
    <property type="entry name" value="Pectin lyase-like"/>
    <property type="match status" value="2"/>
</dbReference>
<evidence type="ECO:0000259" key="1">
    <source>
        <dbReference type="Pfam" id="PF07602"/>
    </source>
</evidence>
<protein>
    <recommendedName>
        <fullName evidence="1">DUF1565 domain-containing protein</fullName>
    </recommendedName>
</protein>